<accession>A0A136Q446</accession>
<reference evidence="1 2" key="1">
    <citation type="submission" date="2016-02" db="EMBL/GenBank/DDBJ databases">
        <authorList>
            <person name="Wen L."/>
            <person name="He K."/>
            <person name="Yang H."/>
        </authorList>
    </citation>
    <scope>NUCLEOTIDE SEQUENCE [LARGE SCALE GENOMIC DNA]</scope>
    <source>
        <strain evidence="1 2">DSM 22607</strain>
    </source>
</reference>
<dbReference type="STRING" id="626937.HMPREF3293_01629"/>
<comment type="caution">
    <text evidence="1">The sequence shown here is derived from an EMBL/GenBank/DDBJ whole genome shotgun (WGS) entry which is preliminary data.</text>
</comment>
<keyword evidence="2" id="KW-1185">Reference proteome</keyword>
<gene>
    <name evidence="1" type="ORF">HMPREF3293_01629</name>
</gene>
<organism evidence="1 2">
    <name type="scientific">Christensenella minuta</name>
    <dbReference type="NCBI Taxonomy" id="626937"/>
    <lineage>
        <taxon>Bacteria</taxon>
        <taxon>Bacillati</taxon>
        <taxon>Bacillota</taxon>
        <taxon>Clostridia</taxon>
        <taxon>Christensenellales</taxon>
        <taxon>Christensenellaceae</taxon>
        <taxon>Christensenella</taxon>
    </lineage>
</organism>
<dbReference type="EMBL" id="LSZW01000061">
    <property type="protein sequence ID" value="KXK65417.1"/>
    <property type="molecule type" value="Genomic_DNA"/>
</dbReference>
<sequence length="45" mass="4877">MDAAKKNAGCRIALYPRQIKTAAPLREAFAAGTACAEIRHNPNQH</sequence>
<dbReference type="AlphaFoldDB" id="A0A136Q446"/>
<evidence type="ECO:0000313" key="2">
    <source>
        <dbReference type="Proteomes" id="UP000070366"/>
    </source>
</evidence>
<evidence type="ECO:0000313" key="1">
    <source>
        <dbReference type="EMBL" id="KXK65417.1"/>
    </source>
</evidence>
<protein>
    <submittedName>
        <fullName evidence="1">Uncharacterized protein</fullName>
    </submittedName>
</protein>
<dbReference type="Proteomes" id="UP000070366">
    <property type="component" value="Unassembled WGS sequence"/>
</dbReference>
<name>A0A136Q446_9FIRM</name>
<proteinExistence type="predicted"/>